<protein>
    <recommendedName>
        <fullName evidence="11">Receptor activity-modifying protein 1</fullName>
    </recommendedName>
</protein>
<dbReference type="Pfam" id="PF04901">
    <property type="entry name" value="RAMP"/>
    <property type="match status" value="1"/>
</dbReference>
<dbReference type="GO" id="GO:0031623">
    <property type="term" value="P:receptor internalization"/>
    <property type="evidence" value="ECO:0007669"/>
    <property type="project" value="TreeGrafter"/>
</dbReference>
<dbReference type="InterPro" id="IPR006985">
    <property type="entry name" value="RAMP"/>
</dbReference>
<comment type="subcellular location">
    <subcellularLocation>
        <location evidence="1">Cell membrane</location>
        <topology evidence="1">Single-pass type I membrane protein</topology>
    </subcellularLocation>
</comment>
<organism evidence="15 16">
    <name type="scientific">Etheostoma spectabile</name>
    <name type="common">orangethroat darter</name>
    <dbReference type="NCBI Taxonomy" id="54343"/>
    <lineage>
        <taxon>Eukaryota</taxon>
        <taxon>Metazoa</taxon>
        <taxon>Chordata</taxon>
        <taxon>Craniata</taxon>
        <taxon>Vertebrata</taxon>
        <taxon>Euteleostomi</taxon>
        <taxon>Actinopterygii</taxon>
        <taxon>Neopterygii</taxon>
        <taxon>Teleostei</taxon>
        <taxon>Neoteleostei</taxon>
        <taxon>Acanthomorphata</taxon>
        <taxon>Eupercaria</taxon>
        <taxon>Perciformes</taxon>
        <taxon>Percoidei</taxon>
        <taxon>Percidae</taxon>
        <taxon>Etheostomatinae</taxon>
        <taxon>Etheostoma</taxon>
    </lineage>
</organism>
<keyword evidence="10" id="KW-0675">Receptor</keyword>
<keyword evidence="16" id="KW-1185">Reference proteome</keyword>
<proteinExistence type="inferred from homology"/>
<dbReference type="GO" id="GO:0006886">
    <property type="term" value="P:intracellular protein transport"/>
    <property type="evidence" value="ECO:0007669"/>
    <property type="project" value="InterPro"/>
</dbReference>
<evidence type="ECO:0000256" key="3">
    <source>
        <dbReference type="ARBA" id="ARBA00022448"/>
    </source>
</evidence>
<dbReference type="GO" id="GO:0015026">
    <property type="term" value="F:coreceptor activity"/>
    <property type="evidence" value="ECO:0007669"/>
    <property type="project" value="InterPro"/>
</dbReference>
<dbReference type="InterPro" id="IPR038126">
    <property type="entry name" value="RAMP_sf"/>
</dbReference>
<comment type="caution">
    <text evidence="15">The sequence shown here is derived from an EMBL/GenBank/DDBJ whole genome shotgun (WGS) entry which is preliminary data.</text>
</comment>
<evidence type="ECO:0000256" key="13">
    <source>
        <dbReference type="ARBA" id="ARBA00049674"/>
    </source>
</evidence>
<sequence length="266" mass="30252">MAPQYTMFRAAHFTSQCPLFRSPSFICGLVWKCDTVWRIREDRKQHAGQKDQMTRGASMIRALAREGGGHSERARGFLRAVGAFLLTEHHELRFVYLYRCGSRISVFASAQNVLELAMALESASLLKAGMVLLMAAQVLPSVSSCNRGFYERMINDLCLEKFKFDMGALDQGLWCSWPDTMDIYEGLTNCTFQVALRVDCFWPNQIIDRFFMQIHRIYFHDCALTGRLIHDPPASILAPFIAVPVLVTLLMTALVVWRSKRTEGVL</sequence>
<evidence type="ECO:0000256" key="8">
    <source>
        <dbReference type="ARBA" id="ARBA00023136"/>
    </source>
</evidence>
<comment type="function">
    <text evidence="12">Accessory protein that interacts with and modulates the function of G-protein coupled receptors including calcitonin gene-related peptide type 1 receptor (CALCRL) and calcitonin receptor (CALCR). Required for the transport of CALCRL to the plasma membrane. Together with CALCRL, form the receptor complex for the calcitonin gene-related peptides CGRP1/CALCA and CGRP2/CALCB. Together with CALCR, form the AMYR1 receptor complex for amylin/IAPP and CGRP1/CALCA.</text>
</comment>
<dbReference type="Proteomes" id="UP000327493">
    <property type="component" value="Chromosome 24"/>
</dbReference>
<keyword evidence="6" id="KW-0732">Signal</keyword>
<name>A0A5J5CCT7_9PERO</name>
<dbReference type="PANTHER" id="PTHR14076:SF3">
    <property type="entry name" value="RECEPTOR ACTIVITY-MODIFYING PROTEIN 1"/>
    <property type="match status" value="1"/>
</dbReference>
<evidence type="ECO:0000256" key="9">
    <source>
        <dbReference type="ARBA" id="ARBA00023157"/>
    </source>
</evidence>
<evidence type="ECO:0000256" key="1">
    <source>
        <dbReference type="ARBA" id="ARBA00004251"/>
    </source>
</evidence>
<keyword evidence="7 14" id="KW-1133">Transmembrane helix</keyword>
<dbReference type="GO" id="GO:0032870">
    <property type="term" value="P:cellular response to hormone stimulus"/>
    <property type="evidence" value="ECO:0007669"/>
    <property type="project" value="TreeGrafter"/>
</dbReference>
<dbReference type="EMBL" id="VOFY01000024">
    <property type="protein sequence ID" value="KAA8579744.1"/>
    <property type="molecule type" value="Genomic_DNA"/>
</dbReference>
<keyword evidence="9" id="KW-1015">Disulfide bond</keyword>
<evidence type="ECO:0000256" key="10">
    <source>
        <dbReference type="ARBA" id="ARBA00023170"/>
    </source>
</evidence>
<evidence type="ECO:0000256" key="5">
    <source>
        <dbReference type="ARBA" id="ARBA00022692"/>
    </source>
</evidence>
<accession>A0A5J5CCT7</accession>
<keyword evidence="8 14" id="KW-0472">Membrane</keyword>
<comment type="similarity">
    <text evidence="2">Belongs to the RAMP family.</text>
</comment>
<dbReference type="GO" id="GO:0006816">
    <property type="term" value="P:calcium ion transport"/>
    <property type="evidence" value="ECO:0007669"/>
    <property type="project" value="TreeGrafter"/>
</dbReference>
<dbReference type="GO" id="GO:0008277">
    <property type="term" value="P:regulation of G protein-coupled receptor signaling pathway"/>
    <property type="evidence" value="ECO:0007669"/>
    <property type="project" value="InterPro"/>
</dbReference>
<evidence type="ECO:0000256" key="12">
    <source>
        <dbReference type="ARBA" id="ARBA00049570"/>
    </source>
</evidence>
<keyword evidence="4" id="KW-1003">Cell membrane</keyword>
<evidence type="ECO:0000313" key="16">
    <source>
        <dbReference type="Proteomes" id="UP000327493"/>
    </source>
</evidence>
<evidence type="ECO:0000256" key="7">
    <source>
        <dbReference type="ARBA" id="ARBA00022989"/>
    </source>
</evidence>
<comment type="subunit">
    <text evidence="13">Heterodimer of CALCRL and RAMP1; the interaction induces allosteric modulation of CALCRL function and CGRP1/CALCA and CGRP2/CALCB ligand specificity. Heterodimer of CALCR and RAMP1; interaction forms the AMYR1 receptor complex for amylin/IAPP and CGRP1/CALCA ligands.</text>
</comment>
<dbReference type="GO" id="GO:0009986">
    <property type="term" value="C:cell surface"/>
    <property type="evidence" value="ECO:0007669"/>
    <property type="project" value="TreeGrafter"/>
</dbReference>
<dbReference type="AlphaFoldDB" id="A0A5J5CCT7"/>
<evidence type="ECO:0000256" key="14">
    <source>
        <dbReference type="SAM" id="Phobius"/>
    </source>
</evidence>
<dbReference type="GO" id="GO:0005886">
    <property type="term" value="C:plasma membrane"/>
    <property type="evidence" value="ECO:0007669"/>
    <property type="project" value="UniProtKB-SubCell"/>
</dbReference>
<keyword evidence="3" id="KW-0813">Transport</keyword>
<dbReference type="GO" id="GO:0007186">
    <property type="term" value="P:G protein-coupled receptor signaling pathway"/>
    <property type="evidence" value="ECO:0007669"/>
    <property type="project" value="TreeGrafter"/>
</dbReference>
<evidence type="ECO:0000256" key="4">
    <source>
        <dbReference type="ARBA" id="ARBA00022475"/>
    </source>
</evidence>
<evidence type="ECO:0000256" key="2">
    <source>
        <dbReference type="ARBA" id="ARBA00007087"/>
    </source>
</evidence>
<dbReference type="Gene3D" id="1.10.150.510">
    <property type="entry name" value="Receptor activity modifying family"/>
    <property type="match status" value="1"/>
</dbReference>
<dbReference type="GO" id="GO:0072659">
    <property type="term" value="P:protein localization to plasma membrane"/>
    <property type="evidence" value="ECO:0007669"/>
    <property type="project" value="TreeGrafter"/>
</dbReference>
<dbReference type="GO" id="GO:0043235">
    <property type="term" value="C:receptor complex"/>
    <property type="evidence" value="ECO:0007669"/>
    <property type="project" value="TreeGrafter"/>
</dbReference>
<keyword evidence="5 14" id="KW-0812">Transmembrane</keyword>
<feature type="transmembrane region" description="Helical" evidence="14">
    <location>
        <begin position="236"/>
        <end position="257"/>
    </location>
</feature>
<gene>
    <name evidence="15" type="ORF">FQN60_006837</name>
</gene>
<evidence type="ECO:0000256" key="11">
    <source>
        <dbReference type="ARBA" id="ARBA00041071"/>
    </source>
</evidence>
<dbReference type="PANTHER" id="PTHR14076">
    <property type="entry name" value="RECEPTOR ACTIVITY MODIFYING PROTEIN RAMP"/>
    <property type="match status" value="1"/>
</dbReference>
<reference evidence="15 16" key="1">
    <citation type="submission" date="2019-08" db="EMBL/GenBank/DDBJ databases">
        <title>A chromosome-level genome assembly, high-density linkage maps, and genome scans reveal the genomic architecture of hybrid incompatibilities underlying speciation via character displacement in darters (Percidae: Etheostominae).</title>
        <authorList>
            <person name="Moran R.L."/>
            <person name="Catchen J.M."/>
            <person name="Fuller R.C."/>
        </authorList>
    </citation>
    <scope>NUCLEOTIDE SEQUENCE [LARGE SCALE GENOMIC DNA]</scope>
    <source>
        <strain evidence="15">EspeVRDwgs_2016</strain>
        <tissue evidence="15">Muscle</tissue>
    </source>
</reference>
<evidence type="ECO:0000313" key="15">
    <source>
        <dbReference type="EMBL" id="KAA8579744.1"/>
    </source>
</evidence>
<evidence type="ECO:0000256" key="6">
    <source>
        <dbReference type="ARBA" id="ARBA00022729"/>
    </source>
</evidence>